<keyword evidence="4" id="KW-1185">Reference proteome</keyword>
<evidence type="ECO:0000313" key="4">
    <source>
        <dbReference type="Proteomes" id="UP000282170"/>
    </source>
</evidence>
<dbReference type="KEGG" id="sfug:CNQ36_00205"/>
<name>A0A494UKX8_9ACTN</name>
<gene>
    <name evidence="3" type="ORF">CNQ36_00205</name>
</gene>
<sequence>MTATAPAGGTPEPRPRPAGSSEGSTSARPERQNGSPDGTSPHAAVPPPPTRPPDMPPPPPASPGAGSGVDDDLRTVLPEALGVPAGASRRKRRLWLTVAAVSAVLGVLAGALLAYAMIGPSVTKENDSNKAYDASQPPFTVSVQPEQSEPQQWAMVLDRTLTDEEIRKMKASSDVFSYLKSLGGRPLAYAPSLEHAPQRYREQQASSGGTEFSDTLKMTVMSTRQYAVTINDWKVTDLTCRESTAQAVVGLPPQGGAAYEGIRLHLPPRADEPVLTDDTEGQGEPYFENRFVEVGNGQSSGGLRAEVIAPRGQICEWGVQVHYNDTYRPEGRWVQLKDDKGQPLRIRTESVPENPRQSWVFGSMPWTSCDDMPEEAQCYGL</sequence>
<feature type="compositionally biased region" description="Polar residues" evidence="1">
    <location>
        <begin position="21"/>
        <end position="38"/>
    </location>
</feature>
<keyword evidence="2" id="KW-1133">Transmembrane helix</keyword>
<keyword evidence="2" id="KW-0812">Transmembrane</keyword>
<organism evidence="3 4">
    <name type="scientific">Streptomyces fungicidicus</name>
    <dbReference type="NCBI Taxonomy" id="68203"/>
    <lineage>
        <taxon>Bacteria</taxon>
        <taxon>Bacillati</taxon>
        <taxon>Actinomycetota</taxon>
        <taxon>Actinomycetes</taxon>
        <taxon>Kitasatosporales</taxon>
        <taxon>Streptomycetaceae</taxon>
        <taxon>Streptomyces</taxon>
    </lineage>
</organism>
<reference evidence="3 4" key="1">
    <citation type="submission" date="2017-09" db="EMBL/GenBank/DDBJ databases">
        <authorList>
            <person name="Zhang H."/>
            <person name="Hu S."/>
            <person name="Xu J."/>
            <person name="He Z."/>
        </authorList>
    </citation>
    <scope>NUCLEOTIDE SEQUENCE [LARGE SCALE GENOMIC DNA]</scope>
    <source>
        <strain evidence="3 4">TXX3120</strain>
    </source>
</reference>
<keyword evidence="2" id="KW-0472">Membrane</keyword>
<evidence type="ECO:0000313" key="3">
    <source>
        <dbReference type="EMBL" id="AYL33997.1"/>
    </source>
</evidence>
<dbReference type="AlphaFoldDB" id="A0A494UKX8"/>
<dbReference type="Proteomes" id="UP000282170">
    <property type="component" value="Chromosome"/>
</dbReference>
<evidence type="ECO:0000256" key="1">
    <source>
        <dbReference type="SAM" id="MobiDB-lite"/>
    </source>
</evidence>
<protein>
    <submittedName>
        <fullName evidence="3">Uncharacterized protein</fullName>
    </submittedName>
</protein>
<feature type="compositionally biased region" description="Pro residues" evidence="1">
    <location>
        <begin position="44"/>
        <end position="62"/>
    </location>
</feature>
<accession>A0A494UKX8</accession>
<feature type="region of interest" description="Disordered" evidence="1">
    <location>
        <begin position="1"/>
        <end position="72"/>
    </location>
</feature>
<dbReference type="EMBL" id="CP023407">
    <property type="protein sequence ID" value="AYL33997.1"/>
    <property type="molecule type" value="Genomic_DNA"/>
</dbReference>
<proteinExistence type="predicted"/>
<evidence type="ECO:0000256" key="2">
    <source>
        <dbReference type="SAM" id="Phobius"/>
    </source>
</evidence>
<feature type="transmembrane region" description="Helical" evidence="2">
    <location>
        <begin position="94"/>
        <end position="118"/>
    </location>
</feature>